<dbReference type="PANTHER" id="PTHR33336">
    <property type="entry name" value="QUINOL MONOOXYGENASE YGIN-RELATED"/>
    <property type="match status" value="1"/>
</dbReference>
<dbReference type="EMBL" id="SOCA01000001">
    <property type="protein sequence ID" value="TDU80944.1"/>
    <property type="molecule type" value="Genomic_DNA"/>
</dbReference>
<accession>A0A4R7SPV1</accession>
<keyword evidence="2" id="KW-0503">Monooxygenase</keyword>
<evidence type="ECO:0000313" key="2">
    <source>
        <dbReference type="EMBL" id="TDU80944.1"/>
    </source>
</evidence>
<comment type="caution">
    <text evidence="2">The sequence shown here is derived from an EMBL/GenBank/DDBJ whole genome shotgun (WGS) entry which is preliminary data.</text>
</comment>
<dbReference type="Gene3D" id="3.30.70.100">
    <property type="match status" value="1"/>
</dbReference>
<proteinExistence type="predicted"/>
<sequence length="95" mass="10820">MVNVIVILEIDPARVDEFLEVITYNAAESLKEPGCLRFEVSRQFDKPNLFALSESYVDKDAMDAHYLTPHFAVWKEKSSTGFVANRWSVKGPVLE</sequence>
<dbReference type="InterPro" id="IPR050744">
    <property type="entry name" value="AI-2_Isomerase_LsrG"/>
</dbReference>
<protein>
    <submittedName>
        <fullName evidence="2">Quinol monooxygenase YgiN</fullName>
    </submittedName>
</protein>
<dbReference type="OrthoDB" id="9812754at2"/>
<keyword evidence="3" id="KW-1185">Reference proteome</keyword>
<organism evidence="2 3">
    <name type="scientific">Prosthecobacter fusiformis</name>
    <dbReference type="NCBI Taxonomy" id="48464"/>
    <lineage>
        <taxon>Bacteria</taxon>
        <taxon>Pseudomonadati</taxon>
        <taxon>Verrucomicrobiota</taxon>
        <taxon>Verrucomicrobiia</taxon>
        <taxon>Verrucomicrobiales</taxon>
        <taxon>Verrucomicrobiaceae</taxon>
        <taxon>Prosthecobacter</taxon>
    </lineage>
</organism>
<dbReference type="RefSeq" id="WP_133792934.1">
    <property type="nucleotide sequence ID" value="NZ_SOCA01000001.1"/>
</dbReference>
<dbReference type="AlphaFoldDB" id="A0A4R7SPV1"/>
<evidence type="ECO:0000313" key="3">
    <source>
        <dbReference type="Proteomes" id="UP000295662"/>
    </source>
</evidence>
<dbReference type="InterPro" id="IPR007138">
    <property type="entry name" value="ABM_dom"/>
</dbReference>
<dbReference type="PROSITE" id="PS51725">
    <property type="entry name" value="ABM"/>
    <property type="match status" value="1"/>
</dbReference>
<name>A0A4R7SPV1_9BACT</name>
<feature type="domain" description="ABM" evidence="1">
    <location>
        <begin position="2"/>
        <end position="93"/>
    </location>
</feature>
<dbReference type="Pfam" id="PF03992">
    <property type="entry name" value="ABM"/>
    <property type="match status" value="1"/>
</dbReference>
<dbReference type="InterPro" id="IPR011008">
    <property type="entry name" value="Dimeric_a/b-barrel"/>
</dbReference>
<keyword evidence="2" id="KW-0560">Oxidoreductase</keyword>
<dbReference type="PANTHER" id="PTHR33336:SF1">
    <property type="entry name" value="(4S)-4-HYDROXY-5-PHOSPHONOOXYPENTANE-2,3-DIONE ISOMERASE"/>
    <property type="match status" value="1"/>
</dbReference>
<dbReference type="Proteomes" id="UP000295662">
    <property type="component" value="Unassembled WGS sequence"/>
</dbReference>
<evidence type="ECO:0000259" key="1">
    <source>
        <dbReference type="PROSITE" id="PS51725"/>
    </source>
</evidence>
<reference evidence="2 3" key="1">
    <citation type="submission" date="2019-03" db="EMBL/GenBank/DDBJ databases">
        <title>Genomic Encyclopedia of Archaeal and Bacterial Type Strains, Phase II (KMG-II): from individual species to whole genera.</title>
        <authorList>
            <person name="Goeker M."/>
        </authorList>
    </citation>
    <scope>NUCLEOTIDE SEQUENCE [LARGE SCALE GENOMIC DNA]</scope>
    <source>
        <strain evidence="2 3">ATCC 25309</strain>
    </source>
</reference>
<dbReference type="GO" id="GO:0005829">
    <property type="term" value="C:cytosol"/>
    <property type="evidence" value="ECO:0007669"/>
    <property type="project" value="TreeGrafter"/>
</dbReference>
<gene>
    <name evidence="2" type="ORF">EI77_00246</name>
</gene>
<dbReference type="GO" id="GO:0004497">
    <property type="term" value="F:monooxygenase activity"/>
    <property type="evidence" value="ECO:0007669"/>
    <property type="project" value="UniProtKB-KW"/>
</dbReference>
<dbReference type="SUPFAM" id="SSF54909">
    <property type="entry name" value="Dimeric alpha+beta barrel"/>
    <property type="match status" value="1"/>
</dbReference>